<gene>
    <name evidence="15" type="ORF">HK097_003092</name>
</gene>
<organism evidence="15 16">
    <name type="scientific">Rhizophlyctis rosea</name>
    <dbReference type="NCBI Taxonomy" id="64517"/>
    <lineage>
        <taxon>Eukaryota</taxon>
        <taxon>Fungi</taxon>
        <taxon>Fungi incertae sedis</taxon>
        <taxon>Chytridiomycota</taxon>
        <taxon>Chytridiomycota incertae sedis</taxon>
        <taxon>Chytridiomycetes</taxon>
        <taxon>Rhizophlyctidales</taxon>
        <taxon>Rhizophlyctidaceae</taxon>
        <taxon>Rhizophlyctis</taxon>
    </lineage>
</organism>
<keyword evidence="4" id="KW-0645">Protease</keyword>
<dbReference type="Gene3D" id="2.140.10.30">
    <property type="entry name" value="Dipeptidylpeptidase IV, N-terminal domain"/>
    <property type="match status" value="1"/>
</dbReference>
<dbReference type="InterPro" id="IPR001375">
    <property type="entry name" value="Peptidase_S9_cat"/>
</dbReference>
<dbReference type="Proteomes" id="UP001212841">
    <property type="component" value="Unassembled WGS sequence"/>
</dbReference>
<evidence type="ECO:0000256" key="3">
    <source>
        <dbReference type="ARBA" id="ARBA00022438"/>
    </source>
</evidence>
<dbReference type="Gene3D" id="3.40.50.1820">
    <property type="entry name" value="alpha/beta hydrolase"/>
    <property type="match status" value="1"/>
</dbReference>
<dbReference type="GO" id="GO:0005774">
    <property type="term" value="C:vacuolar membrane"/>
    <property type="evidence" value="ECO:0007669"/>
    <property type="project" value="UniProtKB-SubCell"/>
</dbReference>
<feature type="domain" description="Peptidase S9 prolyl oligopeptidase catalytic" evidence="13">
    <location>
        <begin position="599"/>
        <end position="794"/>
    </location>
</feature>
<dbReference type="InterPro" id="IPR029058">
    <property type="entry name" value="AB_hydrolase_fold"/>
</dbReference>
<dbReference type="GO" id="GO:0004252">
    <property type="term" value="F:serine-type endopeptidase activity"/>
    <property type="evidence" value="ECO:0007669"/>
    <property type="project" value="InterPro"/>
</dbReference>
<dbReference type="PROSITE" id="PS00708">
    <property type="entry name" value="PRO_ENDOPEP_SER"/>
    <property type="match status" value="1"/>
</dbReference>
<evidence type="ECO:0000256" key="6">
    <source>
        <dbReference type="ARBA" id="ARBA00022801"/>
    </source>
</evidence>
<evidence type="ECO:0000256" key="7">
    <source>
        <dbReference type="ARBA" id="ARBA00022825"/>
    </source>
</evidence>
<keyword evidence="6" id="KW-0378">Hydrolase</keyword>
<feature type="region of interest" description="Disordered" evidence="12">
    <location>
        <begin position="1"/>
        <end position="22"/>
    </location>
</feature>
<comment type="subcellular location">
    <subcellularLocation>
        <location evidence="1">Vacuole membrane</location>
        <topology evidence="1">Single-pass type II membrane protein</topology>
    </subcellularLocation>
</comment>
<dbReference type="FunFam" id="3.40.50.1820:FF:000003">
    <property type="entry name" value="Dipeptidyl peptidase 4"/>
    <property type="match status" value="1"/>
</dbReference>
<evidence type="ECO:0000256" key="2">
    <source>
        <dbReference type="ARBA" id="ARBA00006150"/>
    </source>
</evidence>
<dbReference type="SUPFAM" id="SSF82171">
    <property type="entry name" value="DPP6 N-terminal domain-like"/>
    <property type="match status" value="1"/>
</dbReference>
<keyword evidence="7" id="KW-0720">Serine protease</keyword>
<accession>A0AAD5S4E5</accession>
<evidence type="ECO:0000256" key="10">
    <source>
        <dbReference type="ARBA" id="ARBA00023136"/>
    </source>
</evidence>
<sequence length="808" mass="90761">MMSVAASGSPDDLENQGKTPGSSLPNITLGHVLNYTFWPDQTGYRWVTAGPDGTYLHREGDDIYLMHIEFGNKTVLATAEELVDPNGNPIRPREVLISFDAKYLLLETEYVKGWRHSFFAEYWIFNVAEKKASRLTTSKSDKEIPEEIGGGKVALAVWSPKSHHVAWVRENDLFVKVNAELEVRITNDGSKDVINGITDWVYEEEVYGAHEALWFSPDGSRLAYLKFNETLVPEYRLQLYMHEKENNQYPTDVGIKYPKAGAPNPVVTLHIATPSSPNVTARSVPVNFTSPLYFPDEDRLITEVTWIGENDKLLVRVMNRVQDVQRLFLVEYVQGVNGTQSDWVGRIVRDESTGDGGWFNKLQPLTYIPPSSAVGRQNPSYLELMEDAKGYTHLAYFADVSDKEPKAWLTSGEWEVTGVVGRDADKGVVYYLSTEEGSTQRHLYSVHLDGSTKLQLTPPKNVTYTPVIPTYNSTDIDKKKPVGEVGYYNVGFTPKCEYYHLQYNGPDVPFGVVVRGDGGWGQEVTSNQRLREDVGKYAMPMQKIFTINNTNGDAMNARMLVPANFDPSGNTKYPVLMRVYGGPSSQTVSHQFGIDFMTAVASAGFISISVDGRGTGFKGREYRTGVSKRLGKLEVEDQITAAKWLAGQEWVDEERIGIWGWSYGGYMTSKTIEANSSVFALGMAVAPVTDWRFYDSIYTERYMKTPLQNSDGYEESAVTDMEGFRHAQFLLVHGTGDDNVHFQNTASLIWSLTGARVRNYRVQTYTDSDHSMGANGANMEVYILLWEFLMKGFGVDDRGSRGDVRRRK</sequence>
<evidence type="ECO:0000313" key="15">
    <source>
        <dbReference type="EMBL" id="KAJ3038694.1"/>
    </source>
</evidence>
<evidence type="ECO:0000256" key="11">
    <source>
        <dbReference type="ARBA" id="ARBA00023180"/>
    </source>
</evidence>
<reference evidence="15" key="1">
    <citation type="submission" date="2020-05" db="EMBL/GenBank/DDBJ databases">
        <title>Phylogenomic resolution of chytrid fungi.</title>
        <authorList>
            <person name="Stajich J.E."/>
            <person name="Amses K."/>
            <person name="Simmons R."/>
            <person name="Seto K."/>
            <person name="Myers J."/>
            <person name="Bonds A."/>
            <person name="Quandt C.A."/>
            <person name="Barry K."/>
            <person name="Liu P."/>
            <person name="Grigoriev I."/>
            <person name="Longcore J.E."/>
            <person name="James T.Y."/>
        </authorList>
    </citation>
    <scope>NUCLEOTIDE SEQUENCE</scope>
    <source>
        <strain evidence="15">JEL0318</strain>
    </source>
</reference>
<dbReference type="GO" id="GO:0008239">
    <property type="term" value="F:dipeptidyl-peptidase activity"/>
    <property type="evidence" value="ECO:0007669"/>
    <property type="project" value="TreeGrafter"/>
</dbReference>
<evidence type="ECO:0000256" key="8">
    <source>
        <dbReference type="ARBA" id="ARBA00022968"/>
    </source>
</evidence>
<keyword evidence="16" id="KW-1185">Reference proteome</keyword>
<evidence type="ECO:0000256" key="1">
    <source>
        <dbReference type="ARBA" id="ARBA00004576"/>
    </source>
</evidence>
<dbReference type="Pfam" id="PF00930">
    <property type="entry name" value="DPPIV_N"/>
    <property type="match status" value="1"/>
</dbReference>
<protein>
    <recommendedName>
        <fullName evidence="17">Dipeptidyl-peptidase IV</fullName>
    </recommendedName>
</protein>
<dbReference type="GO" id="GO:0005886">
    <property type="term" value="C:plasma membrane"/>
    <property type="evidence" value="ECO:0007669"/>
    <property type="project" value="TreeGrafter"/>
</dbReference>
<evidence type="ECO:0000256" key="4">
    <source>
        <dbReference type="ARBA" id="ARBA00022670"/>
    </source>
</evidence>
<dbReference type="GO" id="GO:0006508">
    <property type="term" value="P:proteolysis"/>
    <property type="evidence" value="ECO:0007669"/>
    <property type="project" value="UniProtKB-KW"/>
</dbReference>
<keyword evidence="8" id="KW-0735">Signal-anchor</keyword>
<evidence type="ECO:0000313" key="16">
    <source>
        <dbReference type="Proteomes" id="UP001212841"/>
    </source>
</evidence>
<keyword evidence="11" id="KW-0325">Glycoprotein</keyword>
<keyword evidence="10" id="KW-0472">Membrane</keyword>
<dbReference type="AlphaFoldDB" id="A0AAD5S4E5"/>
<keyword evidence="9" id="KW-1133">Transmembrane helix</keyword>
<dbReference type="SUPFAM" id="SSF53474">
    <property type="entry name" value="alpha/beta-Hydrolases"/>
    <property type="match status" value="1"/>
</dbReference>
<evidence type="ECO:0000259" key="14">
    <source>
        <dbReference type="Pfam" id="PF00930"/>
    </source>
</evidence>
<feature type="domain" description="Dipeptidylpeptidase IV N-terminal" evidence="14">
    <location>
        <begin position="98"/>
        <end position="509"/>
    </location>
</feature>
<dbReference type="PANTHER" id="PTHR11731:SF200">
    <property type="entry name" value="DIPEPTIDYL PEPTIDASE 10, ISOFORM B"/>
    <property type="match status" value="1"/>
</dbReference>
<evidence type="ECO:0000259" key="13">
    <source>
        <dbReference type="Pfam" id="PF00326"/>
    </source>
</evidence>
<keyword evidence="3" id="KW-0031">Aminopeptidase</keyword>
<dbReference type="PANTHER" id="PTHR11731">
    <property type="entry name" value="PROTEASE FAMILY S9B,C DIPEPTIDYL-PEPTIDASE IV-RELATED"/>
    <property type="match status" value="1"/>
</dbReference>
<proteinExistence type="inferred from homology"/>
<keyword evidence="5" id="KW-0812">Transmembrane</keyword>
<evidence type="ECO:0000256" key="9">
    <source>
        <dbReference type="ARBA" id="ARBA00022989"/>
    </source>
</evidence>
<dbReference type="EMBL" id="JADGJD010001707">
    <property type="protein sequence ID" value="KAJ3038694.1"/>
    <property type="molecule type" value="Genomic_DNA"/>
</dbReference>
<dbReference type="GO" id="GO:0004177">
    <property type="term" value="F:aminopeptidase activity"/>
    <property type="evidence" value="ECO:0007669"/>
    <property type="project" value="UniProtKB-KW"/>
</dbReference>
<comment type="caution">
    <text evidence="15">The sequence shown here is derived from an EMBL/GenBank/DDBJ whole genome shotgun (WGS) entry which is preliminary data.</text>
</comment>
<dbReference type="InterPro" id="IPR050278">
    <property type="entry name" value="Serine_Prot_S9B/DPPIV"/>
</dbReference>
<comment type="similarity">
    <text evidence="2">Belongs to the peptidase S9B family.</text>
</comment>
<evidence type="ECO:0000256" key="5">
    <source>
        <dbReference type="ARBA" id="ARBA00022692"/>
    </source>
</evidence>
<name>A0AAD5S4E5_9FUNG</name>
<dbReference type="Pfam" id="PF00326">
    <property type="entry name" value="Peptidase_S9"/>
    <property type="match status" value="1"/>
</dbReference>
<evidence type="ECO:0000256" key="12">
    <source>
        <dbReference type="SAM" id="MobiDB-lite"/>
    </source>
</evidence>
<dbReference type="InterPro" id="IPR002469">
    <property type="entry name" value="Peptidase_S9B_N"/>
</dbReference>
<dbReference type="InterPro" id="IPR002471">
    <property type="entry name" value="Pept_S9_AS"/>
</dbReference>
<evidence type="ECO:0008006" key="17">
    <source>
        <dbReference type="Google" id="ProtNLM"/>
    </source>
</evidence>